<dbReference type="AlphaFoldDB" id="A0A919J961"/>
<evidence type="ECO:0000313" key="2">
    <source>
        <dbReference type="Proteomes" id="UP000598174"/>
    </source>
</evidence>
<organism evidence="1 2">
    <name type="scientific">Paractinoplanes ferrugineus</name>
    <dbReference type="NCBI Taxonomy" id="113564"/>
    <lineage>
        <taxon>Bacteria</taxon>
        <taxon>Bacillati</taxon>
        <taxon>Actinomycetota</taxon>
        <taxon>Actinomycetes</taxon>
        <taxon>Micromonosporales</taxon>
        <taxon>Micromonosporaceae</taxon>
        <taxon>Paractinoplanes</taxon>
    </lineage>
</organism>
<dbReference type="EMBL" id="BOMM01000073">
    <property type="protein sequence ID" value="GIE15854.1"/>
    <property type="molecule type" value="Genomic_DNA"/>
</dbReference>
<gene>
    <name evidence="1" type="ORF">Afe05nite_76940</name>
</gene>
<protein>
    <submittedName>
        <fullName evidence="1">Uncharacterized protein</fullName>
    </submittedName>
</protein>
<reference evidence="1" key="1">
    <citation type="submission" date="2021-01" db="EMBL/GenBank/DDBJ databases">
        <title>Whole genome shotgun sequence of Actinoplanes ferrugineus NBRC 15555.</title>
        <authorList>
            <person name="Komaki H."/>
            <person name="Tamura T."/>
        </authorList>
    </citation>
    <scope>NUCLEOTIDE SEQUENCE</scope>
    <source>
        <strain evidence="1">NBRC 15555</strain>
    </source>
</reference>
<name>A0A919J961_9ACTN</name>
<proteinExistence type="predicted"/>
<dbReference type="Proteomes" id="UP000598174">
    <property type="component" value="Unassembled WGS sequence"/>
</dbReference>
<keyword evidence="2" id="KW-1185">Reference proteome</keyword>
<comment type="caution">
    <text evidence="1">The sequence shown here is derived from an EMBL/GenBank/DDBJ whole genome shotgun (WGS) entry which is preliminary data.</text>
</comment>
<sequence>MGCGPAGGARHVAGVSDAVIADMFSHDAQSEWSVRLVHLAIMAALRLARPGNTAVSTRPTADSAGPVRHPLLPPIALGTWPAVTLRTPNCSGGRAVMPS</sequence>
<evidence type="ECO:0000313" key="1">
    <source>
        <dbReference type="EMBL" id="GIE15854.1"/>
    </source>
</evidence>
<accession>A0A919J961</accession>